<evidence type="ECO:0000313" key="6">
    <source>
        <dbReference type="Proteomes" id="UP000595038"/>
    </source>
</evidence>
<feature type="transmembrane region" description="Helical" evidence="1">
    <location>
        <begin position="21"/>
        <end position="40"/>
    </location>
</feature>
<dbReference type="EMBL" id="NILC01000009">
    <property type="protein sequence ID" value="TWL32196.1"/>
    <property type="molecule type" value="Genomic_DNA"/>
</dbReference>
<keyword evidence="3" id="KW-0482">Metalloprotease</keyword>
<evidence type="ECO:0000259" key="2">
    <source>
        <dbReference type="Pfam" id="PF02517"/>
    </source>
</evidence>
<evidence type="ECO:0000313" key="3">
    <source>
        <dbReference type="EMBL" id="QPR70873.1"/>
    </source>
</evidence>
<protein>
    <submittedName>
        <fullName evidence="3">CPBP family intramembrane metalloprotease</fullName>
    </submittedName>
</protein>
<dbReference type="EMBL" id="CP065647">
    <property type="protein sequence ID" value="QPR70873.1"/>
    <property type="molecule type" value="Genomic_DNA"/>
</dbReference>
<gene>
    <name evidence="4" type="ORF">CHCC16736_2584</name>
    <name evidence="3" type="ORF">I6G80_13520</name>
</gene>
<dbReference type="GO" id="GO:0004175">
    <property type="term" value="F:endopeptidase activity"/>
    <property type="evidence" value="ECO:0007669"/>
    <property type="project" value="UniProtKB-ARBA"/>
</dbReference>
<accession>A0A1Y0YPZ8</accession>
<feature type="transmembrane region" description="Helical" evidence="1">
    <location>
        <begin position="60"/>
        <end position="79"/>
    </location>
</feature>
<reference evidence="3 6" key="2">
    <citation type="submission" date="2020-12" db="EMBL/GenBank/DDBJ databases">
        <title>FDA dAtabase for Regulatory Grade micrObial Sequences (FDA-ARGOS): Supporting development and validation of Infectious Disease Dx tests.</title>
        <authorList>
            <person name="Nelson B."/>
            <person name="Plummer A."/>
            <person name="Tallon L."/>
            <person name="Sadzewicz L."/>
            <person name="Zhao X."/>
            <person name="Boylan J."/>
            <person name="Ott S."/>
            <person name="Bowen H."/>
            <person name="Vavikolanu K."/>
            <person name="Mehta A."/>
            <person name="Aluvathingal J."/>
            <person name="Nadendla S."/>
            <person name="Myers T."/>
            <person name="Yan Y."/>
            <person name="Sichtig H."/>
        </authorList>
    </citation>
    <scope>NUCLEOTIDE SEQUENCE [LARGE SCALE GENOMIC DNA]</scope>
    <source>
        <strain evidence="3 6">FDAARGOS_923</strain>
    </source>
</reference>
<organism evidence="4 5">
    <name type="scientific">Bacillus licheniformis</name>
    <dbReference type="NCBI Taxonomy" id="1402"/>
    <lineage>
        <taxon>Bacteria</taxon>
        <taxon>Bacillati</taxon>
        <taxon>Bacillota</taxon>
        <taxon>Bacilli</taxon>
        <taxon>Bacillales</taxon>
        <taxon>Bacillaceae</taxon>
        <taxon>Bacillus</taxon>
    </lineage>
</organism>
<name>A0A1Y0YPZ8_BACLI</name>
<feature type="transmembrane region" description="Helical" evidence="1">
    <location>
        <begin position="123"/>
        <end position="139"/>
    </location>
</feature>
<evidence type="ECO:0000313" key="5">
    <source>
        <dbReference type="Proteomes" id="UP000435910"/>
    </source>
</evidence>
<dbReference type="GO" id="GO:0080120">
    <property type="term" value="P:CAAX-box protein maturation"/>
    <property type="evidence" value="ECO:0007669"/>
    <property type="project" value="UniProtKB-ARBA"/>
</dbReference>
<evidence type="ECO:0000256" key="1">
    <source>
        <dbReference type="SAM" id="Phobius"/>
    </source>
</evidence>
<reference evidence="4 5" key="1">
    <citation type="submission" date="2019-06" db="EMBL/GenBank/DDBJ databases">
        <title>Genome sequence analysis of &gt;100 Bacillus licheniformis strains suggests intrinsic resistance to this species.</title>
        <authorList>
            <person name="Wels M."/>
            <person name="Siezen R.J."/>
            <person name="Johansen E."/>
            <person name="Stuer-Lauridsen B."/>
            <person name="Bjerre K."/>
            <person name="Nielsen B.K.K."/>
        </authorList>
    </citation>
    <scope>NUCLEOTIDE SEQUENCE [LARGE SCALE GENOMIC DNA]</scope>
    <source>
        <strain evidence="4 5">BAC-16736</strain>
    </source>
</reference>
<dbReference type="InterPro" id="IPR003675">
    <property type="entry name" value="Rce1/LyrA-like_dom"/>
</dbReference>
<dbReference type="GO" id="GO:0008237">
    <property type="term" value="F:metallopeptidase activity"/>
    <property type="evidence" value="ECO:0007669"/>
    <property type="project" value="UniProtKB-KW"/>
</dbReference>
<dbReference type="OMA" id="VFACQIR"/>
<feature type="domain" description="CAAX prenyl protease 2/Lysostaphin resistance protein A-like" evidence="2">
    <location>
        <begin position="100"/>
        <end position="181"/>
    </location>
</feature>
<keyword evidence="1" id="KW-0812">Transmembrane</keyword>
<keyword evidence="3" id="KW-0378">Hydrolase</keyword>
<keyword evidence="3" id="KW-0645">Protease</keyword>
<dbReference type="AlphaFoldDB" id="A0A1Y0YPZ8"/>
<dbReference type="GeneID" id="92860962"/>
<keyword evidence="1" id="KW-1133">Transmembrane helix</keyword>
<feature type="transmembrane region" description="Helical" evidence="1">
    <location>
        <begin position="146"/>
        <end position="162"/>
    </location>
</feature>
<dbReference type="Proteomes" id="UP000595038">
    <property type="component" value="Chromosome"/>
</dbReference>
<sequence length="214" mass="24738">MLKKQSEIIRRLSDGEMLKQLYFSQTLMLFTALLMGIFLFDDADAFLSLWNPSDLSILKYGAPLAALVIIADLMVMKWAPKHMYDDEGINEKLFRERSYPHIVILTLFIAFAEEILFRGVIQTHFGLWAASIIFAILHFRYLKKWLLFVMVVSISFLLGLSFERTGNLFVPVTAHFLIDVVFACQIRFQHVRRSSHDGDVKNREEEEGTGEGQR</sequence>
<keyword evidence="1" id="KW-0472">Membrane</keyword>
<dbReference type="RefSeq" id="WP_003183057.1">
    <property type="nucleotide sequence ID" value="NZ_BEXU01000028.1"/>
</dbReference>
<dbReference type="Pfam" id="PF02517">
    <property type="entry name" value="Rce1-like"/>
    <property type="match status" value="1"/>
</dbReference>
<feature type="transmembrane region" description="Helical" evidence="1">
    <location>
        <begin position="99"/>
        <end position="117"/>
    </location>
</feature>
<dbReference type="Proteomes" id="UP000435910">
    <property type="component" value="Unassembled WGS sequence"/>
</dbReference>
<proteinExistence type="predicted"/>
<evidence type="ECO:0000313" key="4">
    <source>
        <dbReference type="EMBL" id="TWL32196.1"/>
    </source>
</evidence>